<dbReference type="InterPro" id="IPR036102">
    <property type="entry name" value="OsmC/Ohrsf"/>
</dbReference>
<protein>
    <submittedName>
        <fullName evidence="1">Redox protein</fullName>
    </submittedName>
</protein>
<name>A0A0B4XJQ4_9GAMM</name>
<gene>
    <name evidence="1" type="ORF">S7S_01140</name>
</gene>
<dbReference type="PANTHER" id="PTHR42830">
    <property type="entry name" value="OSMOTICALLY INDUCIBLE FAMILY PROTEIN"/>
    <property type="match status" value="1"/>
</dbReference>
<evidence type="ECO:0000313" key="1">
    <source>
        <dbReference type="EMBL" id="AJD46652.1"/>
    </source>
</evidence>
<dbReference type="InterPro" id="IPR003718">
    <property type="entry name" value="OsmC/Ohr_fam"/>
</dbReference>
<dbReference type="Proteomes" id="UP000006764">
    <property type="component" value="Chromosome"/>
</dbReference>
<dbReference type="InterPro" id="IPR015946">
    <property type="entry name" value="KH_dom-like_a/b"/>
</dbReference>
<dbReference type="AlphaFoldDB" id="A0A0B4XJQ4"/>
<evidence type="ECO:0000313" key="2">
    <source>
        <dbReference type="Proteomes" id="UP000006764"/>
    </source>
</evidence>
<dbReference type="InterPro" id="IPR052707">
    <property type="entry name" value="OsmC_Ohr_Peroxiredoxin"/>
</dbReference>
<reference evidence="1 2" key="1">
    <citation type="journal article" date="2012" name="J. Bacteriol.">
        <title>Genome sequence of an alkane-degrading bacterium, Alcanivorax pacificus type strain W11-5, isolated from deep sea sediment.</title>
        <authorList>
            <person name="Lai Q."/>
            <person name="Shao Z."/>
        </authorList>
    </citation>
    <scope>NUCLEOTIDE SEQUENCE [LARGE SCALE GENOMIC DNA]</scope>
    <source>
        <strain evidence="1 2">W11-5</strain>
    </source>
</reference>
<dbReference type="SUPFAM" id="SSF82784">
    <property type="entry name" value="OsmC-like"/>
    <property type="match status" value="1"/>
</dbReference>
<dbReference type="STRING" id="391936.S7S_01140"/>
<dbReference type="Pfam" id="PF02566">
    <property type="entry name" value="OsmC"/>
    <property type="match status" value="1"/>
</dbReference>
<dbReference type="PANTHER" id="PTHR42830:SF2">
    <property type="entry name" value="OSMC_OHR FAMILY PROTEIN"/>
    <property type="match status" value="1"/>
</dbReference>
<dbReference type="HOGENOM" id="CLU_105860_0_0_6"/>
<keyword evidence="2" id="KW-1185">Reference proteome</keyword>
<dbReference type="Gene3D" id="3.30.300.20">
    <property type="match status" value="1"/>
</dbReference>
<dbReference type="OrthoDB" id="9795405at2"/>
<dbReference type="KEGG" id="apac:S7S_01140"/>
<dbReference type="RefSeq" id="WP_008736149.1">
    <property type="nucleotide sequence ID" value="NZ_CP004387.1"/>
</dbReference>
<dbReference type="EMBL" id="CP004387">
    <property type="protein sequence ID" value="AJD46652.1"/>
    <property type="molecule type" value="Genomic_DNA"/>
</dbReference>
<accession>A0A0B4XJQ4</accession>
<organism evidence="1 2">
    <name type="scientific">Isoalcanivorax pacificus W11-5</name>
    <dbReference type="NCBI Taxonomy" id="391936"/>
    <lineage>
        <taxon>Bacteria</taxon>
        <taxon>Pseudomonadati</taxon>
        <taxon>Pseudomonadota</taxon>
        <taxon>Gammaproteobacteria</taxon>
        <taxon>Oceanospirillales</taxon>
        <taxon>Alcanivoracaceae</taxon>
        <taxon>Isoalcanivorax</taxon>
    </lineage>
</organism>
<sequence length="141" mass="15694">MADFRLGVSWDATSDTDHYVWRLASGSVLRTQAMDGTLTSEFMDPEEAFIAAIASCHLLSFVTEAARAGYSVSRYQDNPVGTLGKDEQGVLYMREVALRPLVKFAGEAQPDREAVEALHREARKKCFISHSVRSEIRITPL</sequence>
<proteinExistence type="predicted"/>